<feature type="compositionally biased region" description="Basic residues" evidence="1">
    <location>
        <begin position="1"/>
        <end position="19"/>
    </location>
</feature>
<dbReference type="RefSeq" id="WP_155481585.1">
    <property type="nucleotide sequence ID" value="NZ_NPEW01000047.1"/>
</dbReference>
<feature type="region of interest" description="Disordered" evidence="1">
    <location>
        <begin position="1"/>
        <end position="51"/>
    </location>
</feature>
<sequence length="51" mass="5469">MSKEKRRGNREQKKPKKNKAQGAIATSAPTGAPKGSPTVVSTSELFRKSKA</sequence>
<reference evidence="2 3" key="1">
    <citation type="submission" date="2019-11" db="EMBL/GenBank/DDBJ databases">
        <title>Whole-genome sequence of Rhodoplanes serenus DSM 18633, type strain.</title>
        <authorList>
            <person name="Kyndt J.A."/>
            <person name="Meyer T.E."/>
        </authorList>
    </citation>
    <scope>NUCLEOTIDE SEQUENCE [LARGE SCALE GENOMIC DNA]</scope>
    <source>
        <strain evidence="2 3">DSM 18633</strain>
    </source>
</reference>
<name>A0A9X4XSR6_9BRAD</name>
<dbReference type="EMBL" id="WNKV01000029">
    <property type="protein sequence ID" value="MTW19334.1"/>
    <property type="molecule type" value="Genomic_DNA"/>
</dbReference>
<evidence type="ECO:0000313" key="3">
    <source>
        <dbReference type="Proteomes" id="UP000438991"/>
    </source>
</evidence>
<organism evidence="2 3">
    <name type="scientific">Rhodoplanes serenus</name>
    <dbReference type="NCBI Taxonomy" id="200615"/>
    <lineage>
        <taxon>Bacteria</taxon>
        <taxon>Pseudomonadati</taxon>
        <taxon>Pseudomonadota</taxon>
        <taxon>Alphaproteobacteria</taxon>
        <taxon>Hyphomicrobiales</taxon>
        <taxon>Nitrobacteraceae</taxon>
        <taxon>Rhodoplanes</taxon>
    </lineage>
</organism>
<proteinExistence type="predicted"/>
<dbReference type="Proteomes" id="UP000438991">
    <property type="component" value="Unassembled WGS sequence"/>
</dbReference>
<protein>
    <submittedName>
        <fullName evidence="2">Uncharacterized protein</fullName>
    </submittedName>
</protein>
<gene>
    <name evidence="2" type="ORF">GJ689_24385</name>
</gene>
<accession>A0A9X4XSR6</accession>
<evidence type="ECO:0000313" key="2">
    <source>
        <dbReference type="EMBL" id="MTW19334.1"/>
    </source>
</evidence>
<comment type="caution">
    <text evidence="2">The sequence shown here is derived from an EMBL/GenBank/DDBJ whole genome shotgun (WGS) entry which is preliminary data.</text>
</comment>
<dbReference type="AlphaFoldDB" id="A0A9X4XSR6"/>
<evidence type="ECO:0000256" key="1">
    <source>
        <dbReference type="SAM" id="MobiDB-lite"/>
    </source>
</evidence>